<sequence>MAVYTTVNGDYFAAHKTKAALKAFQHMIATGVAPTSCTYTIIFTALALHLSDVHFVGYAKKYFYGNLGCSISQKQWTRCRCMMISRKA</sequence>
<dbReference type="InterPro" id="IPR002885">
    <property type="entry name" value="PPR_rpt"/>
</dbReference>
<evidence type="ECO:0000313" key="1">
    <source>
        <dbReference type="EMBL" id="PRQ61037.1"/>
    </source>
</evidence>
<evidence type="ECO:0000313" key="2">
    <source>
        <dbReference type="Proteomes" id="UP000238479"/>
    </source>
</evidence>
<reference evidence="1 2" key="1">
    <citation type="journal article" date="2018" name="Nat. Genet.">
        <title>The Rosa genome provides new insights in the design of modern roses.</title>
        <authorList>
            <person name="Bendahmane M."/>
        </authorList>
    </citation>
    <scope>NUCLEOTIDE SEQUENCE [LARGE SCALE GENOMIC DNA]</scope>
    <source>
        <strain evidence="2">cv. Old Blush</strain>
    </source>
</reference>
<gene>
    <name evidence="1" type="ORF">RchiOBHm_Chr0c11g0499521</name>
</gene>
<dbReference type="EMBL" id="PDCK01000011">
    <property type="protein sequence ID" value="PRQ61037.1"/>
    <property type="molecule type" value="Genomic_DNA"/>
</dbReference>
<comment type="caution">
    <text evidence="1">The sequence shown here is derived from an EMBL/GenBank/DDBJ whole genome shotgun (WGS) entry which is preliminary data.</text>
</comment>
<keyword evidence="2" id="KW-1185">Reference proteome</keyword>
<dbReference type="Pfam" id="PF13041">
    <property type="entry name" value="PPR_2"/>
    <property type="match status" value="1"/>
</dbReference>
<accession>A0A2P6SQU0</accession>
<evidence type="ECO:0008006" key="3">
    <source>
        <dbReference type="Google" id="ProtNLM"/>
    </source>
</evidence>
<name>A0A2P6SQU0_ROSCH</name>
<proteinExistence type="predicted"/>
<protein>
    <recommendedName>
        <fullName evidence="3">Pentatricopeptide</fullName>
    </recommendedName>
</protein>
<organism evidence="1 2">
    <name type="scientific">Rosa chinensis</name>
    <name type="common">China rose</name>
    <dbReference type="NCBI Taxonomy" id="74649"/>
    <lineage>
        <taxon>Eukaryota</taxon>
        <taxon>Viridiplantae</taxon>
        <taxon>Streptophyta</taxon>
        <taxon>Embryophyta</taxon>
        <taxon>Tracheophyta</taxon>
        <taxon>Spermatophyta</taxon>
        <taxon>Magnoliopsida</taxon>
        <taxon>eudicotyledons</taxon>
        <taxon>Gunneridae</taxon>
        <taxon>Pentapetalae</taxon>
        <taxon>rosids</taxon>
        <taxon>fabids</taxon>
        <taxon>Rosales</taxon>
        <taxon>Rosaceae</taxon>
        <taxon>Rosoideae</taxon>
        <taxon>Rosoideae incertae sedis</taxon>
        <taxon>Rosa</taxon>
    </lineage>
</organism>
<dbReference type="Proteomes" id="UP000238479">
    <property type="component" value="Unassembled WGS sequence"/>
</dbReference>
<dbReference type="Gramene" id="PRQ61037">
    <property type="protein sequence ID" value="PRQ61037"/>
    <property type="gene ID" value="RchiOBHm_Chr0c11g0499521"/>
</dbReference>
<dbReference type="AlphaFoldDB" id="A0A2P6SQU0"/>